<accession>A0A0A3XMP2</accession>
<gene>
    <name evidence="1" type="ORF">MA20_30970</name>
</gene>
<sequence>MAFETRLTEPENVARATVPIFTTPDVASAALATVAARAVLVVLVTATRNARSVASCIDVLV</sequence>
<reference evidence="1 2" key="1">
    <citation type="submission" date="2014-09" db="EMBL/GenBank/DDBJ databases">
        <title>Draft genome of Bradyrhizobium japonicum Is-34.</title>
        <authorList>
            <person name="Tsurumaru H."/>
            <person name="Yamakawa T."/>
            <person name="Hashimoto S."/>
            <person name="Okizaki K."/>
            <person name="Kanesaki Y."/>
            <person name="Yoshikawa H."/>
            <person name="Yajima S."/>
        </authorList>
    </citation>
    <scope>NUCLEOTIDE SEQUENCE [LARGE SCALE GENOMIC DNA]</scope>
    <source>
        <strain evidence="1 2">Is-34</strain>
    </source>
</reference>
<dbReference type="Proteomes" id="UP000030377">
    <property type="component" value="Unassembled WGS sequence"/>
</dbReference>
<comment type="caution">
    <text evidence="1">The sequence shown here is derived from an EMBL/GenBank/DDBJ whole genome shotgun (WGS) entry which is preliminary data.</text>
</comment>
<evidence type="ECO:0000313" key="2">
    <source>
        <dbReference type="Proteomes" id="UP000030377"/>
    </source>
</evidence>
<dbReference type="AlphaFoldDB" id="A0A0A3XMP2"/>
<dbReference type="EMBL" id="JRPN01000024">
    <property type="protein sequence ID" value="KGT75645.1"/>
    <property type="molecule type" value="Genomic_DNA"/>
</dbReference>
<name>A0A0A3XMP2_BRAJP</name>
<protein>
    <submittedName>
        <fullName evidence="1">Uncharacterized protein</fullName>
    </submittedName>
</protein>
<proteinExistence type="predicted"/>
<organism evidence="1 2">
    <name type="scientific">Bradyrhizobium japonicum</name>
    <dbReference type="NCBI Taxonomy" id="375"/>
    <lineage>
        <taxon>Bacteria</taxon>
        <taxon>Pseudomonadati</taxon>
        <taxon>Pseudomonadota</taxon>
        <taxon>Alphaproteobacteria</taxon>
        <taxon>Hyphomicrobiales</taxon>
        <taxon>Nitrobacteraceae</taxon>
        <taxon>Bradyrhizobium</taxon>
    </lineage>
</organism>
<evidence type="ECO:0000313" key="1">
    <source>
        <dbReference type="EMBL" id="KGT75645.1"/>
    </source>
</evidence>